<dbReference type="PANTHER" id="PTHR37984">
    <property type="entry name" value="PROTEIN CBG26694"/>
    <property type="match status" value="1"/>
</dbReference>
<reference evidence="2" key="1">
    <citation type="submission" date="2018-05" db="EMBL/GenBank/DDBJ databases">
        <title>Draft genome of Mucuna pruriens seed.</title>
        <authorList>
            <person name="Nnadi N.E."/>
            <person name="Vos R."/>
            <person name="Hasami M.H."/>
            <person name="Devisetty U.K."/>
            <person name="Aguiy J.C."/>
        </authorList>
    </citation>
    <scope>NUCLEOTIDE SEQUENCE [LARGE SCALE GENOMIC DNA]</scope>
    <source>
        <strain evidence="2">JCA_2017</strain>
    </source>
</reference>
<dbReference type="GO" id="GO:0003676">
    <property type="term" value="F:nucleic acid binding"/>
    <property type="evidence" value="ECO:0007669"/>
    <property type="project" value="InterPro"/>
</dbReference>
<proteinExistence type="predicted"/>
<name>A0A371G166_MUCPR</name>
<feature type="domain" description="Integrase catalytic" evidence="1">
    <location>
        <begin position="26"/>
        <end position="187"/>
    </location>
</feature>
<comment type="caution">
    <text evidence="2">The sequence shown here is derived from an EMBL/GenBank/DDBJ whole genome shotgun (WGS) entry which is preliminary data.</text>
</comment>
<keyword evidence="3" id="KW-1185">Reference proteome</keyword>
<dbReference type="SUPFAM" id="SSF53098">
    <property type="entry name" value="Ribonuclease H-like"/>
    <property type="match status" value="1"/>
</dbReference>
<dbReference type="EMBL" id="QJKJ01007087">
    <property type="protein sequence ID" value="RDX84297.1"/>
    <property type="molecule type" value="Genomic_DNA"/>
</dbReference>
<dbReference type="PROSITE" id="PS50994">
    <property type="entry name" value="INTEGRASE"/>
    <property type="match status" value="1"/>
</dbReference>
<dbReference type="PANTHER" id="PTHR37984:SF5">
    <property type="entry name" value="PROTEIN NYNRIN-LIKE"/>
    <property type="match status" value="1"/>
</dbReference>
<evidence type="ECO:0000259" key="1">
    <source>
        <dbReference type="PROSITE" id="PS50994"/>
    </source>
</evidence>
<dbReference type="InterPro" id="IPR036397">
    <property type="entry name" value="RNaseH_sf"/>
</dbReference>
<dbReference type="InterPro" id="IPR001584">
    <property type="entry name" value="Integrase_cat-core"/>
</dbReference>
<dbReference type="Proteomes" id="UP000257109">
    <property type="component" value="Unassembled WGS sequence"/>
</dbReference>
<accession>A0A371G166</accession>
<feature type="non-terminal residue" evidence="2">
    <location>
        <position position="1"/>
    </location>
</feature>
<dbReference type="Gene3D" id="3.30.420.10">
    <property type="entry name" value="Ribonuclease H-like superfamily/Ribonuclease H"/>
    <property type="match status" value="1"/>
</dbReference>
<protein>
    <submittedName>
        <fullName evidence="2">Tf2-8</fullName>
    </submittedName>
</protein>
<dbReference type="InterPro" id="IPR012337">
    <property type="entry name" value="RNaseH-like_sf"/>
</dbReference>
<dbReference type="GO" id="GO:0015074">
    <property type="term" value="P:DNA integration"/>
    <property type="evidence" value="ECO:0007669"/>
    <property type="project" value="InterPro"/>
</dbReference>
<organism evidence="2 3">
    <name type="scientific">Mucuna pruriens</name>
    <name type="common">Velvet bean</name>
    <name type="synonym">Dolichos pruriens</name>
    <dbReference type="NCBI Taxonomy" id="157652"/>
    <lineage>
        <taxon>Eukaryota</taxon>
        <taxon>Viridiplantae</taxon>
        <taxon>Streptophyta</taxon>
        <taxon>Embryophyta</taxon>
        <taxon>Tracheophyta</taxon>
        <taxon>Spermatophyta</taxon>
        <taxon>Magnoliopsida</taxon>
        <taxon>eudicotyledons</taxon>
        <taxon>Gunneridae</taxon>
        <taxon>Pentapetalae</taxon>
        <taxon>rosids</taxon>
        <taxon>fabids</taxon>
        <taxon>Fabales</taxon>
        <taxon>Fabaceae</taxon>
        <taxon>Papilionoideae</taxon>
        <taxon>50 kb inversion clade</taxon>
        <taxon>NPAAA clade</taxon>
        <taxon>indigoferoid/millettioid clade</taxon>
        <taxon>Phaseoleae</taxon>
        <taxon>Mucuna</taxon>
    </lineage>
</organism>
<evidence type="ECO:0000313" key="2">
    <source>
        <dbReference type="EMBL" id="RDX84297.1"/>
    </source>
</evidence>
<dbReference type="InterPro" id="IPR050951">
    <property type="entry name" value="Retrovirus_Pol_polyprotein"/>
</dbReference>
<sequence>MDYVRRCNKYQRFLEAGNAPPEQLHSITSPWPFYKWGVDILGPFPPALGQVKYLILVIDYFTKWIEAKVVATISAERIKHFYWKNIICHFGLPTEIVSNNGMKFASRSTRDFCTQWKIKQHFTSIEDPQTNRQAEAANRVILSGLHRRLEEAKGRWAEELPQVLWSYHTTSHSSTNETPFQLTFGTEAVIQVEIGESSPRTTLFCLTENEGEIRVNLDLLQEACEVAQLKEYTAKAQAARRQQ</sequence>
<gene>
    <name evidence="2" type="primary">Tf2-8</name>
    <name evidence="2" type="ORF">CR513_34665</name>
</gene>
<dbReference type="OrthoDB" id="1936587at2759"/>
<dbReference type="AlphaFoldDB" id="A0A371G166"/>
<dbReference type="Pfam" id="PF00665">
    <property type="entry name" value="rve"/>
    <property type="match status" value="1"/>
</dbReference>
<evidence type="ECO:0000313" key="3">
    <source>
        <dbReference type="Proteomes" id="UP000257109"/>
    </source>
</evidence>